<reference evidence="3" key="1">
    <citation type="journal article" date="2023" name="Commun. Biol.">
        <title>Genome analysis of Parmales, the sister group of diatoms, reveals the evolutionary specialization of diatoms from phago-mixotrophs to photoautotrophs.</title>
        <authorList>
            <person name="Ban H."/>
            <person name="Sato S."/>
            <person name="Yoshikawa S."/>
            <person name="Yamada K."/>
            <person name="Nakamura Y."/>
            <person name="Ichinomiya M."/>
            <person name="Sato N."/>
            <person name="Blanc-Mathieu R."/>
            <person name="Endo H."/>
            <person name="Kuwata A."/>
            <person name="Ogata H."/>
        </authorList>
    </citation>
    <scope>NUCLEOTIDE SEQUENCE [LARGE SCALE GENOMIC DNA]</scope>
    <source>
        <strain evidence="3">NIES 3701</strain>
    </source>
</reference>
<feature type="compositionally biased region" description="Polar residues" evidence="1">
    <location>
        <begin position="587"/>
        <end position="597"/>
    </location>
</feature>
<dbReference type="InterPro" id="IPR019734">
    <property type="entry name" value="TPR_rpt"/>
</dbReference>
<feature type="compositionally biased region" description="Basic and acidic residues" evidence="1">
    <location>
        <begin position="570"/>
        <end position="579"/>
    </location>
</feature>
<feature type="compositionally biased region" description="Polar residues" evidence="1">
    <location>
        <begin position="634"/>
        <end position="645"/>
    </location>
</feature>
<keyword evidence="3" id="KW-1185">Reference proteome</keyword>
<feature type="region of interest" description="Disordered" evidence="1">
    <location>
        <begin position="556"/>
        <end position="606"/>
    </location>
</feature>
<dbReference type="Pfam" id="PF13424">
    <property type="entry name" value="TPR_12"/>
    <property type="match status" value="1"/>
</dbReference>
<feature type="region of interest" description="Disordered" evidence="1">
    <location>
        <begin position="627"/>
        <end position="696"/>
    </location>
</feature>
<dbReference type="InterPro" id="IPR011990">
    <property type="entry name" value="TPR-like_helical_dom_sf"/>
</dbReference>
<proteinExistence type="predicted"/>
<protein>
    <submittedName>
        <fullName evidence="2">Uncharacterized protein</fullName>
    </submittedName>
</protein>
<dbReference type="SMART" id="SM00028">
    <property type="entry name" value="TPR"/>
    <property type="match status" value="6"/>
</dbReference>
<feature type="compositionally biased region" description="Acidic residues" evidence="1">
    <location>
        <begin position="560"/>
        <end position="569"/>
    </location>
</feature>
<dbReference type="EMBL" id="BRXY01000117">
    <property type="protein sequence ID" value="GMH67393.1"/>
    <property type="molecule type" value="Genomic_DNA"/>
</dbReference>
<gene>
    <name evidence="2" type="ORF">TrST_g2060</name>
</gene>
<dbReference type="Gene3D" id="1.25.40.10">
    <property type="entry name" value="Tetratricopeptide repeat domain"/>
    <property type="match status" value="2"/>
</dbReference>
<feature type="compositionally biased region" description="Polar residues" evidence="1">
    <location>
        <begin position="659"/>
        <end position="669"/>
    </location>
</feature>
<evidence type="ECO:0000313" key="2">
    <source>
        <dbReference type="EMBL" id="GMH67393.1"/>
    </source>
</evidence>
<dbReference type="Proteomes" id="UP001165085">
    <property type="component" value="Unassembled WGS sequence"/>
</dbReference>
<evidence type="ECO:0000313" key="3">
    <source>
        <dbReference type="Proteomes" id="UP001165085"/>
    </source>
</evidence>
<accession>A0A9W7E960</accession>
<dbReference type="SUPFAM" id="SSF48452">
    <property type="entry name" value="TPR-like"/>
    <property type="match status" value="3"/>
</dbReference>
<dbReference type="OrthoDB" id="195443at2759"/>
<sequence>MEQAQPPQPYSQLTESLIGTVGSVVKLCGLQVPPFKKENYVYDSGIQRFATNNEATIRSLYEMFSTNNSPQGQQRRKRLSYSQFFRAIVACDLARVGCDLGSNFCLVRIFLASLDDASLTERDEEEKKEDNINSASSKKPENSRKKSSHNILPEEAPALNLESKLETLKKSYNALVDYDSEVPLHENPALIRQLLTSVEDNPLPGQFSLLVKLLGVEAGTNGWAAGGNVNRKHRNTKVKKAFVQETSVKFFLGAWRSVTTMAHSTLHRNLGYAGWLNAFLATLYIANYRQKGGDSVVSVLQKAMAGVSRNIAALTKNSFLHNVQKASESTLDEFTPSEELQRLTSANHAILTKTFHAYCRIFGTAPVLTRDGLTVFLLDTSLYKNLPLSSIEVLLSENQFDMEDGIEEDTFLEINDCLLKSNWDAVGQRVVKYIDGKDGMKEEVQFWNSAHAEEETRNSLNRLTTMFEVYEMPMRLSSFGPSITRNLTIGEAGFDDRIVEIGVNVVDFWTGQVVNREEDPFKEDAAFRFTGGGANLMEIKSRKKLLSLIVDKTQAPEAGAEAEAEENSAEVDKEVRDEEGGQDDASSKSTPTKNSPAVKQHSFKGKEDLVRANLGKSILDMAFKLTSKKEESNQPELDTQTNNRLPTVPSPIPDRSEVQDSPDTTNQDLTLVYSHASPTPPPHLGGGMNKSKGSRKHRKVFKKQFGLARGIQPFRPRMSMQSTERKRTARRMREAEAVILSQSAKMTLTNPVDQKDSTFLTNQDQSFVSYNHPSYRLFDEAMKIKPTNPERAIAMCEKALAFAQNMDNGVEHKLTIYEELVTMCLMMKHWQHAGDLMEAHLELIRNERVDRKDEVRVLNQLGKVQFVMQNYEEAETCHAQQQSLAHQIYDHLGEMKAFYGQGVALHAMGHLEDACAMFKRYLDTADECSENKEISIACGRMGAVLMELGKVEDSFVAFKRQIVKLRDVLHESPGDKAAVNSLAQAFGNLGKVYRMWGKLPLAHNALQKQLKLATDLNSVKIKASSMHELASTSIELKLGIKLDSVLKYFGDGMSDSVWDDYLWEKSGLEAHAQFVRRMNGWGDGELQVLNEAGSFFEQVLNTVDESDLGLQFKAKFDAGSIHFIRGDCSTASEYYNAALETLTKIAKKAELSAKYDESLFDPSSNEEDDEDLVELEDEAVKWAEASYELRMKRIKLFLLSGCYQILHQNYSGAASSLLRLVEGDNMCKASDTMEYLACGTMMLGFTRLMLGQKDEAIKYYEQGAKFYIILRDGVGRASALMGLAKLKEGVDTSSMLFELLGACFEIGRDEEIPHLQVVSLERLADLHSEIRDTSTATELAKRAMKIRQAMGQVGGVGKAQASLAKKVEEGLRETSAVWSEL</sequence>
<dbReference type="PANTHER" id="PTHR10098:SF108">
    <property type="entry name" value="TETRATRICOPEPTIDE REPEAT PROTEIN 28"/>
    <property type="match status" value="1"/>
</dbReference>
<organism evidence="2 3">
    <name type="scientific">Triparma strigata</name>
    <dbReference type="NCBI Taxonomy" id="1606541"/>
    <lineage>
        <taxon>Eukaryota</taxon>
        <taxon>Sar</taxon>
        <taxon>Stramenopiles</taxon>
        <taxon>Ochrophyta</taxon>
        <taxon>Bolidophyceae</taxon>
        <taxon>Parmales</taxon>
        <taxon>Triparmaceae</taxon>
        <taxon>Triparma</taxon>
    </lineage>
</organism>
<evidence type="ECO:0000256" key="1">
    <source>
        <dbReference type="SAM" id="MobiDB-lite"/>
    </source>
</evidence>
<name>A0A9W7E960_9STRA</name>
<comment type="caution">
    <text evidence="2">The sequence shown here is derived from an EMBL/GenBank/DDBJ whole genome shotgun (WGS) entry which is preliminary data.</text>
</comment>
<feature type="region of interest" description="Disordered" evidence="1">
    <location>
        <begin position="120"/>
        <end position="153"/>
    </location>
</feature>
<dbReference type="PANTHER" id="PTHR10098">
    <property type="entry name" value="RAPSYN-RELATED"/>
    <property type="match status" value="1"/>
</dbReference>